<organism evidence="2 3">
    <name type="scientific">Streptomyces smaragdinus</name>
    <dbReference type="NCBI Taxonomy" id="2585196"/>
    <lineage>
        <taxon>Bacteria</taxon>
        <taxon>Bacillati</taxon>
        <taxon>Actinomycetota</taxon>
        <taxon>Actinomycetes</taxon>
        <taxon>Kitasatosporales</taxon>
        <taxon>Streptomycetaceae</taxon>
        <taxon>Streptomyces</taxon>
    </lineage>
</organism>
<protein>
    <recommendedName>
        <fullName evidence="4">DUF937 domain-containing protein</fullName>
    </recommendedName>
</protein>
<dbReference type="EMBL" id="WEGJ01000057">
    <property type="protein sequence ID" value="MQY16486.1"/>
    <property type="molecule type" value="Genomic_DNA"/>
</dbReference>
<dbReference type="RefSeq" id="WP_153457264.1">
    <property type="nucleotide sequence ID" value="NZ_WEGJ01000057.1"/>
</dbReference>
<dbReference type="Proteomes" id="UP000466345">
    <property type="component" value="Unassembled WGS sequence"/>
</dbReference>
<dbReference type="InterPro" id="IPR009282">
    <property type="entry name" value="DUF937"/>
</dbReference>
<accession>A0A7K0CSK7</accession>
<gene>
    <name evidence="2" type="ORF">SRB5_66850</name>
</gene>
<sequence>MSNKAVHKAVLDQLGSEQVTRLAEELGTSDHTVKKLVDETIASLSGTLAEEARTPQGARHVAEAFNEVPADGSAVPVDVSPLTGPAPGTPGTQMPAGARGFMGAGMLGSSIVGSLLARVTLPVARTVAARTGLPVAQVSNAMKIVLPLAITALSQLAKKKNVKASGLSDYLDAEQRQTRQPSGLLGSLSRLFGGGNTAKHRAA</sequence>
<feature type="region of interest" description="Disordered" evidence="1">
    <location>
        <begin position="173"/>
        <end position="203"/>
    </location>
</feature>
<reference evidence="2 3" key="1">
    <citation type="submission" date="2019-10" db="EMBL/GenBank/DDBJ databases">
        <title>Streptomyces smaragdinus sp. nov. and Streptomyces fabii sp. nov., isolated from the gut of fungus growing-termite Macrotermes natalensis.</title>
        <authorList>
            <person name="Schwitalla J."/>
            <person name="Benndorf R."/>
            <person name="Martin K."/>
            <person name="De Beer W."/>
            <person name="Kaster A.-K."/>
            <person name="Vollmers J."/>
            <person name="Poulsen M."/>
            <person name="Beemelmanns C."/>
        </authorList>
    </citation>
    <scope>NUCLEOTIDE SEQUENCE [LARGE SCALE GENOMIC DNA]</scope>
    <source>
        <strain evidence="2 3">RB5</strain>
    </source>
</reference>
<dbReference type="OrthoDB" id="4335460at2"/>
<evidence type="ECO:0000313" key="3">
    <source>
        <dbReference type="Proteomes" id="UP000466345"/>
    </source>
</evidence>
<dbReference type="AlphaFoldDB" id="A0A7K0CSK7"/>
<evidence type="ECO:0000256" key="1">
    <source>
        <dbReference type="SAM" id="MobiDB-lite"/>
    </source>
</evidence>
<proteinExistence type="predicted"/>
<feature type="compositionally biased region" description="Low complexity" evidence="1">
    <location>
        <begin position="182"/>
        <end position="191"/>
    </location>
</feature>
<evidence type="ECO:0000313" key="2">
    <source>
        <dbReference type="EMBL" id="MQY16486.1"/>
    </source>
</evidence>
<dbReference type="Pfam" id="PF06078">
    <property type="entry name" value="DUF937"/>
    <property type="match status" value="1"/>
</dbReference>
<comment type="caution">
    <text evidence="2">The sequence shown here is derived from an EMBL/GenBank/DDBJ whole genome shotgun (WGS) entry which is preliminary data.</text>
</comment>
<evidence type="ECO:0008006" key="4">
    <source>
        <dbReference type="Google" id="ProtNLM"/>
    </source>
</evidence>
<name>A0A7K0CSK7_9ACTN</name>
<keyword evidence="3" id="KW-1185">Reference proteome</keyword>